<sequence length="443" mass="50141">MADETKSDFALRMAAIAATLPSQLADHSWAFEPYLVASNRDAQNLIDLLMDDVCAEWAAAFPKRKPSPNTQRKFIDCGSVILANLMRAKCNKWPTTIGMYRSNEALDRERRYRPEYMTADRFTTVQDWLCKLGHIEMVKRGFNLPDHSQTSRFALTEKGASELQAEDWTFGDFRVERGKEPIRLKDKKDRLCGYDDTPDTMAMRARLEEINAKLDATDIDTTRPLTIHDRKPEYQGRKVRLHRVFNRGNFDCGGRFHGGWWQNVKSHVRPAITIDGQHTIEADFSGFNPAVLLAEAGQPIPEDPYSPIVGANADEDLRDHAKATLAALLNSKTGTTEEPRDFDSTRWGMTAEDFRAQVLDAFPMVPAMLGTDKGLTLQRLESDMAEAIMLHFVRQGHAILPIHDAFIVQAHLERELVQVMKDTFKARLGQVPPVKVTPAYALR</sequence>
<organism evidence="1 2">
    <name type="scientific">Rhodovulum iodosum</name>
    <dbReference type="NCBI Taxonomy" id="68291"/>
    <lineage>
        <taxon>Bacteria</taxon>
        <taxon>Pseudomonadati</taxon>
        <taxon>Pseudomonadota</taxon>
        <taxon>Alphaproteobacteria</taxon>
        <taxon>Rhodobacterales</taxon>
        <taxon>Paracoccaceae</taxon>
        <taxon>Rhodovulum</taxon>
    </lineage>
</organism>
<gene>
    <name evidence="1" type="ORF">Ga0609869_000465</name>
</gene>
<dbReference type="EMBL" id="JBEHHI010000001">
    <property type="protein sequence ID" value="MEX5727112.1"/>
    <property type="molecule type" value="Genomic_DNA"/>
</dbReference>
<proteinExistence type="predicted"/>
<protein>
    <submittedName>
        <fullName evidence="1">Uncharacterized protein</fullName>
    </submittedName>
</protein>
<dbReference type="RefSeq" id="WP_125408154.1">
    <property type="nucleotide sequence ID" value="NZ_JBEHHI010000001.1"/>
</dbReference>
<reference evidence="1 2" key="1">
    <citation type="submission" date="2024-06" db="EMBL/GenBank/DDBJ databases">
        <title>Genome of Rhodovulum iodosum, a marine photoferrotroph.</title>
        <authorList>
            <person name="Bianchini G."/>
            <person name="Nikeleit V."/>
            <person name="Kappler A."/>
            <person name="Bryce C."/>
            <person name="Sanchez-Baracaldo P."/>
        </authorList>
    </citation>
    <scope>NUCLEOTIDE SEQUENCE [LARGE SCALE GENOMIC DNA]</scope>
    <source>
        <strain evidence="1 2">UT/N1</strain>
    </source>
</reference>
<accession>A0ABV3XP81</accession>
<comment type="caution">
    <text evidence="1">The sequence shown here is derived from an EMBL/GenBank/DDBJ whole genome shotgun (WGS) entry which is preliminary data.</text>
</comment>
<evidence type="ECO:0000313" key="2">
    <source>
        <dbReference type="Proteomes" id="UP001560019"/>
    </source>
</evidence>
<keyword evidence="2" id="KW-1185">Reference proteome</keyword>
<name>A0ABV3XP81_9RHOB</name>
<evidence type="ECO:0000313" key="1">
    <source>
        <dbReference type="EMBL" id="MEX5727112.1"/>
    </source>
</evidence>
<dbReference type="Proteomes" id="UP001560019">
    <property type="component" value="Unassembled WGS sequence"/>
</dbReference>